<comment type="caution">
    <text evidence="2">The sequence shown here is derived from an EMBL/GenBank/DDBJ whole genome shotgun (WGS) entry which is preliminary data.</text>
</comment>
<proteinExistence type="predicted"/>
<feature type="domain" description="Integrase zinc-binding" evidence="1">
    <location>
        <begin position="135"/>
        <end position="178"/>
    </location>
</feature>
<evidence type="ECO:0000313" key="2">
    <source>
        <dbReference type="EMBL" id="MBW0532651.1"/>
    </source>
</evidence>
<gene>
    <name evidence="2" type="ORF">O181_072366</name>
</gene>
<dbReference type="Gene3D" id="1.10.340.70">
    <property type="match status" value="1"/>
</dbReference>
<reference evidence="2" key="1">
    <citation type="submission" date="2021-03" db="EMBL/GenBank/DDBJ databases">
        <title>Draft genome sequence of rust myrtle Austropuccinia psidii MF-1, a brazilian biotype.</title>
        <authorList>
            <person name="Quecine M.C."/>
            <person name="Pachon D.M.R."/>
            <person name="Bonatelli M.L."/>
            <person name="Correr F.H."/>
            <person name="Franceschini L.M."/>
            <person name="Leite T.F."/>
            <person name="Margarido G.R.A."/>
            <person name="Almeida C.A."/>
            <person name="Ferrarezi J.A."/>
            <person name="Labate C.A."/>
        </authorList>
    </citation>
    <scope>NUCLEOTIDE SEQUENCE</scope>
    <source>
        <strain evidence="2">MF-1</strain>
    </source>
</reference>
<dbReference type="InterPro" id="IPR041588">
    <property type="entry name" value="Integrase_H2C2"/>
</dbReference>
<keyword evidence="3" id="KW-1185">Reference proteome</keyword>
<sequence>MTSKILTFHQACCAELLSEFHFLITYHPGRLVTLPDALLRWDDIYPESREDFISKNPMTYPKIIKQDEIQASKFFAVKVDSFSNLIDSIQEELWKDSQYRSILQDLGKGKSIQDYSLNSSSQLLLFKDWVVVSNDPKIQLRILQKRHESPLAGHPCQEKTLKRFKQDFHWLGMTQFIQDDL</sequence>
<organism evidence="2 3">
    <name type="scientific">Austropuccinia psidii MF-1</name>
    <dbReference type="NCBI Taxonomy" id="1389203"/>
    <lineage>
        <taxon>Eukaryota</taxon>
        <taxon>Fungi</taxon>
        <taxon>Dikarya</taxon>
        <taxon>Basidiomycota</taxon>
        <taxon>Pucciniomycotina</taxon>
        <taxon>Pucciniomycetes</taxon>
        <taxon>Pucciniales</taxon>
        <taxon>Sphaerophragmiaceae</taxon>
        <taxon>Austropuccinia</taxon>
    </lineage>
</organism>
<protein>
    <recommendedName>
        <fullName evidence="1">Integrase zinc-binding domain-containing protein</fullName>
    </recommendedName>
</protein>
<dbReference type="OrthoDB" id="2505288at2759"/>
<dbReference type="Proteomes" id="UP000765509">
    <property type="component" value="Unassembled WGS sequence"/>
</dbReference>
<dbReference type="EMBL" id="AVOT02037911">
    <property type="protein sequence ID" value="MBW0532651.1"/>
    <property type="molecule type" value="Genomic_DNA"/>
</dbReference>
<dbReference type="Pfam" id="PF17921">
    <property type="entry name" value="Integrase_H2C2"/>
    <property type="match status" value="1"/>
</dbReference>
<evidence type="ECO:0000259" key="1">
    <source>
        <dbReference type="Pfam" id="PF17921"/>
    </source>
</evidence>
<accession>A0A9Q3F2K3</accession>
<evidence type="ECO:0000313" key="3">
    <source>
        <dbReference type="Proteomes" id="UP000765509"/>
    </source>
</evidence>
<name>A0A9Q3F2K3_9BASI</name>
<dbReference type="AlphaFoldDB" id="A0A9Q3F2K3"/>